<evidence type="ECO:0000313" key="12">
    <source>
        <dbReference type="Proteomes" id="UP000250369"/>
    </source>
</evidence>
<evidence type="ECO:0000256" key="6">
    <source>
        <dbReference type="ARBA" id="ARBA00023125"/>
    </source>
</evidence>
<keyword evidence="12" id="KW-1185">Reference proteome</keyword>
<dbReference type="RefSeq" id="WP_113031163.1">
    <property type="nucleotide sequence ID" value="NZ_QMFB01000006.1"/>
</dbReference>
<comment type="caution">
    <text evidence="11">The sequence shown here is derived from an EMBL/GenBank/DDBJ whole genome shotgun (WGS) entry which is preliminary data.</text>
</comment>
<dbReference type="SUPFAM" id="SSF52172">
    <property type="entry name" value="CheY-like"/>
    <property type="match status" value="1"/>
</dbReference>
<dbReference type="InterPro" id="IPR009057">
    <property type="entry name" value="Homeodomain-like_sf"/>
</dbReference>
<reference evidence="11 12" key="1">
    <citation type="journal article" date="2009" name="Int. J. Syst. Evol. Microbiol.">
        <title>Paenibacillus contaminans sp. nov., isolated from a contaminated laboratory plate.</title>
        <authorList>
            <person name="Chou J.H."/>
            <person name="Lee J.H."/>
            <person name="Lin M.C."/>
            <person name="Chang P.S."/>
            <person name="Arun A.B."/>
            <person name="Young C.C."/>
            <person name="Chen W.M."/>
        </authorList>
    </citation>
    <scope>NUCLEOTIDE SEQUENCE [LARGE SCALE GENOMIC DNA]</scope>
    <source>
        <strain evidence="11 12">CKOBP-6</strain>
    </source>
</reference>
<keyword evidence="7" id="KW-0804">Transcription</keyword>
<keyword evidence="2" id="KW-0963">Cytoplasm</keyword>
<dbReference type="GO" id="GO:0043565">
    <property type="term" value="F:sequence-specific DNA binding"/>
    <property type="evidence" value="ECO:0007669"/>
    <property type="project" value="InterPro"/>
</dbReference>
<feature type="domain" description="Response regulatory" evidence="10">
    <location>
        <begin position="3"/>
        <end position="120"/>
    </location>
</feature>
<dbReference type="PANTHER" id="PTHR42713">
    <property type="entry name" value="HISTIDINE KINASE-RELATED"/>
    <property type="match status" value="1"/>
</dbReference>
<evidence type="ECO:0008006" key="13">
    <source>
        <dbReference type="Google" id="ProtNLM"/>
    </source>
</evidence>
<dbReference type="Gene3D" id="1.10.10.60">
    <property type="entry name" value="Homeodomain-like"/>
    <property type="match status" value="2"/>
</dbReference>
<dbReference type="InterPro" id="IPR011006">
    <property type="entry name" value="CheY-like_superfamily"/>
</dbReference>
<evidence type="ECO:0000256" key="1">
    <source>
        <dbReference type="ARBA" id="ARBA00004496"/>
    </source>
</evidence>
<evidence type="ECO:0000256" key="3">
    <source>
        <dbReference type="ARBA" id="ARBA00022553"/>
    </source>
</evidence>
<dbReference type="SUPFAM" id="SSF46689">
    <property type="entry name" value="Homeodomain-like"/>
    <property type="match status" value="1"/>
</dbReference>
<evidence type="ECO:0000256" key="5">
    <source>
        <dbReference type="ARBA" id="ARBA00023015"/>
    </source>
</evidence>
<sequence>MYKVMLIDDEKWVVKSLKNSIDWHSLGFEIVAEAFNGEEGYDKIKRLTPDLVFTDIRMPGMDGLEVMRRSNELNRDISFIITSGYKEFEYAKKAIQYGALEYCLKPFDEEEITDILVKYSRDRPVKKASNELLALLQEHDAGGMKPYIEELMRRLGIASDKTAGQPSPQLSTFHKIVAFVDEHFREDISLQVISEKLDLNLSYISQLFRKEGSDTFLQYLTKKRIAYACELLVTTQTPVQEISELSGYLDYFHFAKTFKRSTGLTATQYREAYINSGSRQV</sequence>
<dbReference type="PROSITE" id="PS01124">
    <property type="entry name" value="HTH_ARAC_FAMILY_2"/>
    <property type="match status" value="1"/>
</dbReference>
<dbReference type="InterPro" id="IPR018062">
    <property type="entry name" value="HTH_AraC-typ_CS"/>
</dbReference>
<dbReference type="Proteomes" id="UP000250369">
    <property type="component" value="Unassembled WGS sequence"/>
</dbReference>
<accession>A0A329MM94</accession>
<dbReference type="InterPro" id="IPR001789">
    <property type="entry name" value="Sig_transdc_resp-reg_receiver"/>
</dbReference>
<feature type="domain" description="HTH araC/xylS-type" evidence="9">
    <location>
        <begin position="174"/>
        <end position="272"/>
    </location>
</feature>
<keyword evidence="3 8" id="KW-0597">Phosphoprotein</keyword>
<dbReference type="Pfam" id="PF12833">
    <property type="entry name" value="HTH_18"/>
    <property type="match status" value="1"/>
</dbReference>
<dbReference type="CDD" id="cd17536">
    <property type="entry name" value="REC_YesN-like"/>
    <property type="match status" value="1"/>
</dbReference>
<protein>
    <recommendedName>
        <fullName evidence="13">DNA-binding response regulator</fullName>
    </recommendedName>
</protein>
<dbReference type="OrthoDB" id="342399at2"/>
<dbReference type="EMBL" id="QMFB01000006">
    <property type="protein sequence ID" value="RAV20884.1"/>
    <property type="molecule type" value="Genomic_DNA"/>
</dbReference>
<comment type="subcellular location">
    <subcellularLocation>
        <location evidence="1">Cytoplasm</location>
    </subcellularLocation>
</comment>
<evidence type="ECO:0000313" key="11">
    <source>
        <dbReference type="EMBL" id="RAV20884.1"/>
    </source>
</evidence>
<evidence type="ECO:0000259" key="9">
    <source>
        <dbReference type="PROSITE" id="PS01124"/>
    </source>
</evidence>
<organism evidence="11 12">
    <name type="scientific">Paenibacillus contaminans</name>
    <dbReference type="NCBI Taxonomy" id="450362"/>
    <lineage>
        <taxon>Bacteria</taxon>
        <taxon>Bacillati</taxon>
        <taxon>Bacillota</taxon>
        <taxon>Bacilli</taxon>
        <taxon>Bacillales</taxon>
        <taxon>Paenibacillaceae</taxon>
        <taxon>Paenibacillus</taxon>
    </lineage>
</organism>
<keyword evidence="5" id="KW-0805">Transcription regulation</keyword>
<name>A0A329MM94_9BACL</name>
<proteinExistence type="predicted"/>
<dbReference type="PROSITE" id="PS00041">
    <property type="entry name" value="HTH_ARAC_FAMILY_1"/>
    <property type="match status" value="1"/>
</dbReference>
<evidence type="ECO:0000256" key="4">
    <source>
        <dbReference type="ARBA" id="ARBA00023012"/>
    </source>
</evidence>
<evidence type="ECO:0000256" key="2">
    <source>
        <dbReference type="ARBA" id="ARBA00022490"/>
    </source>
</evidence>
<evidence type="ECO:0000256" key="8">
    <source>
        <dbReference type="PROSITE-ProRule" id="PRU00169"/>
    </source>
</evidence>
<dbReference type="InterPro" id="IPR018060">
    <property type="entry name" value="HTH_AraC"/>
</dbReference>
<keyword evidence="6" id="KW-0238">DNA-binding</keyword>
<dbReference type="PROSITE" id="PS50110">
    <property type="entry name" value="RESPONSE_REGULATORY"/>
    <property type="match status" value="1"/>
</dbReference>
<dbReference type="PANTHER" id="PTHR42713:SF3">
    <property type="entry name" value="TRANSCRIPTIONAL REGULATORY PROTEIN HPTR"/>
    <property type="match status" value="1"/>
</dbReference>
<dbReference type="GO" id="GO:0005737">
    <property type="term" value="C:cytoplasm"/>
    <property type="evidence" value="ECO:0007669"/>
    <property type="project" value="UniProtKB-SubCell"/>
</dbReference>
<evidence type="ECO:0000259" key="10">
    <source>
        <dbReference type="PROSITE" id="PS50110"/>
    </source>
</evidence>
<dbReference type="InterPro" id="IPR051552">
    <property type="entry name" value="HptR"/>
</dbReference>
<gene>
    <name evidence="11" type="ORF">DQG23_12385</name>
</gene>
<dbReference type="Gene3D" id="3.40.50.2300">
    <property type="match status" value="1"/>
</dbReference>
<dbReference type="SMART" id="SM00448">
    <property type="entry name" value="REC"/>
    <property type="match status" value="1"/>
</dbReference>
<dbReference type="AlphaFoldDB" id="A0A329MM94"/>
<feature type="modified residue" description="4-aspartylphosphate" evidence="8">
    <location>
        <position position="55"/>
    </location>
</feature>
<dbReference type="GO" id="GO:0000160">
    <property type="term" value="P:phosphorelay signal transduction system"/>
    <property type="evidence" value="ECO:0007669"/>
    <property type="project" value="UniProtKB-KW"/>
</dbReference>
<keyword evidence="4" id="KW-0902">Two-component regulatory system</keyword>
<evidence type="ECO:0000256" key="7">
    <source>
        <dbReference type="ARBA" id="ARBA00023163"/>
    </source>
</evidence>
<dbReference type="SMART" id="SM00342">
    <property type="entry name" value="HTH_ARAC"/>
    <property type="match status" value="1"/>
</dbReference>
<dbReference type="Pfam" id="PF00072">
    <property type="entry name" value="Response_reg"/>
    <property type="match status" value="1"/>
</dbReference>
<dbReference type="GO" id="GO:0003700">
    <property type="term" value="F:DNA-binding transcription factor activity"/>
    <property type="evidence" value="ECO:0007669"/>
    <property type="project" value="InterPro"/>
</dbReference>